<dbReference type="InterPro" id="IPR019906">
    <property type="entry name" value="Ribosomal_uL6_bac-type"/>
</dbReference>
<keyword evidence="3" id="KW-0694">RNA-binding</keyword>
<dbReference type="GO" id="GO:0006412">
    <property type="term" value="P:translation"/>
    <property type="evidence" value="ECO:0007669"/>
    <property type="project" value="InterPro"/>
</dbReference>
<dbReference type="PANTHER" id="PTHR11655">
    <property type="entry name" value="60S/50S RIBOSOMAL PROTEIN L6/L9"/>
    <property type="match status" value="1"/>
</dbReference>
<organism evidence="11 12">
    <name type="scientific">Batrachochytrium dendrobatidis (strain JEL423)</name>
    <dbReference type="NCBI Taxonomy" id="403673"/>
    <lineage>
        <taxon>Eukaryota</taxon>
        <taxon>Fungi</taxon>
        <taxon>Fungi incertae sedis</taxon>
        <taxon>Chytridiomycota</taxon>
        <taxon>Chytridiomycota incertae sedis</taxon>
        <taxon>Chytridiomycetes</taxon>
        <taxon>Rhizophydiales</taxon>
        <taxon>Rhizophydiales incertae sedis</taxon>
        <taxon>Batrachochytrium</taxon>
    </lineage>
</organism>
<keyword evidence="4 8" id="KW-0689">Ribosomal protein</keyword>
<dbReference type="InterPro" id="IPR000702">
    <property type="entry name" value="Ribosomal_uL6-like"/>
</dbReference>
<reference evidence="11 12" key="1">
    <citation type="submission" date="2006-10" db="EMBL/GenBank/DDBJ databases">
        <title>The Genome Sequence of Batrachochytrium dendrobatidis JEL423.</title>
        <authorList>
            <consortium name="The Broad Institute Genome Sequencing Platform"/>
            <person name="Birren B."/>
            <person name="Lander E."/>
            <person name="Galagan J."/>
            <person name="Cuomo C."/>
            <person name="Devon K."/>
            <person name="Jaffe D."/>
            <person name="Butler J."/>
            <person name="Alvarez P."/>
            <person name="Gnerre S."/>
            <person name="Grabherr M."/>
            <person name="Kleber M."/>
            <person name="Mauceli E."/>
            <person name="Brockman W."/>
            <person name="Young S."/>
            <person name="LaButti K."/>
            <person name="Sykes S."/>
            <person name="DeCaprio D."/>
            <person name="Crawford M."/>
            <person name="Koehrsen M."/>
            <person name="Engels R."/>
            <person name="Montgomery P."/>
            <person name="Pearson M."/>
            <person name="Howarth C."/>
            <person name="Larson L."/>
            <person name="White J."/>
            <person name="O'Leary S."/>
            <person name="Kodira C."/>
            <person name="Zeng Q."/>
            <person name="Yandava C."/>
            <person name="Alvarado L."/>
            <person name="Longcore J."/>
            <person name="James T."/>
        </authorList>
    </citation>
    <scope>NUCLEOTIDE SEQUENCE [LARGE SCALE GENOMIC DNA]</scope>
    <source>
        <strain evidence="11 12">JEL423</strain>
    </source>
</reference>
<keyword evidence="5 8" id="KW-0687">Ribonucleoprotein</keyword>
<keyword evidence="2" id="KW-0699">rRNA-binding</keyword>
<dbReference type="GO" id="GO:0003735">
    <property type="term" value="F:structural constituent of ribosome"/>
    <property type="evidence" value="ECO:0007669"/>
    <property type="project" value="InterPro"/>
</dbReference>
<dbReference type="STRING" id="403673.A0A177WVM6"/>
<dbReference type="PANTHER" id="PTHR11655:SF14">
    <property type="entry name" value="LARGE RIBOSOMAL SUBUNIT PROTEIN UL6M"/>
    <property type="match status" value="1"/>
</dbReference>
<dbReference type="VEuPathDB" id="FungiDB:BDEG_27291"/>
<dbReference type="EMBL" id="DS022311">
    <property type="protein sequence ID" value="OAJ43986.1"/>
    <property type="molecule type" value="Genomic_DNA"/>
</dbReference>
<comment type="function">
    <text evidence="6">Component of the mitochondrial ribosome (mitoribosome), a dedicated translation machinery responsible for the synthesis of mitochondrial genome-encoded proteins, including at least some of the essential transmembrane subunits of the mitochondrial respiratory chain. The mitoribosomes are attached to the mitochondrial inner membrane and translation products are cotranslationally integrated into the membrane.</text>
</comment>
<comment type="similarity">
    <text evidence="1 8">Belongs to the universal ribosomal protein uL6 family.</text>
</comment>
<reference evidence="11 12" key="2">
    <citation type="submission" date="2016-05" db="EMBL/GenBank/DDBJ databases">
        <title>Lineage-specific infection strategies underlie the spectrum of fungal disease in amphibians.</title>
        <authorList>
            <person name="Cuomo C.A."/>
            <person name="Farrer R.A."/>
            <person name="James T."/>
            <person name="Longcore J."/>
            <person name="Birren B."/>
        </authorList>
    </citation>
    <scope>NUCLEOTIDE SEQUENCE [LARGE SCALE GENOMIC DNA]</scope>
    <source>
        <strain evidence="11 12">JEL423</strain>
    </source>
</reference>
<accession>A0A177WVM6</accession>
<evidence type="ECO:0000256" key="8">
    <source>
        <dbReference type="RuleBase" id="RU003869"/>
    </source>
</evidence>
<evidence type="ECO:0000256" key="3">
    <source>
        <dbReference type="ARBA" id="ARBA00022884"/>
    </source>
</evidence>
<feature type="domain" description="Large ribosomal subunit protein uL6 alpha-beta" evidence="10">
    <location>
        <begin position="35"/>
        <end position="99"/>
    </location>
</feature>
<evidence type="ECO:0000256" key="4">
    <source>
        <dbReference type="ARBA" id="ARBA00022980"/>
    </source>
</evidence>
<dbReference type="eggNOG" id="KOG3254">
    <property type="taxonomic scope" value="Eukaryota"/>
</dbReference>
<evidence type="ECO:0000256" key="7">
    <source>
        <dbReference type="ARBA" id="ARBA00069416"/>
    </source>
</evidence>
<evidence type="ECO:0000256" key="2">
    <source>
        <dbReference type="ARBA" id="ARBA00022730"/>
    </source>
</evidence>
<protein>
    <recommendedName>
        <fullName evidence="7">Large ribosomal subunit protein uL6m</fullName>
    </recommendedName>
</protein>
<feature type="compositionally biased region" description="Polar residues" evidence="9">
    <location>
        <begin position="21"/>
        <end position="30"/>
    </location>
</feature>
<evidence type="ECO:0000313" key="12">
    <source>
        <dbReference type="Proteomes" id="UP000077115"/>
    </source>
</evidence>
<dbReference type="AlphaFoldDB" id="A0A177WVM6"/>
<dbReference type="Proteomes" id="UP000077115">
    <property type="component" value="Unassembled WGS sequence"/>
</dbReference>
<evidence type="ECO:0000313" key="11">
    <source>
        <dbReference type="EMBL" id="OAJ43986.1"/>
    </source>
</evidence>
<dbReference type="SUPFAM" id="SSF56053">
    <property type="entry name" value="Ribosomal protein L6"/>
    <property type="match status" value="1"/>
</dbReference>
<dbReference type="Pfam" id="PF00347">
    <property type="entry name" value="Ribosomal_L6"/>
    <property type="match status" value="1"/>
</dbReference>
<gene>
    <name evidence="11" type="ORF">BDEG_27291</name>
</gene>
<dbReference type="GO" id="GO:0019843">
    <property type="term" value="F:rRNA binding"/>
    <property type="evidence" value="ECO:0007669"/>
    <property type="project" value="UniProtKB-KW"/>
</dbReference>
<dbReference type="InterPro" id="IPR036789">
    <property type="entry name" value="Ribosomal_uL6-like_a/b-dom_sf"/>
</dbReference>
<dbReference type="OrthoDB" id="540873at2759"/>
<dbReference type="FunFam" id="3.90.930.12:FF:000006">
    <property type="entry name" value="50S ribosomal protein L6"/>
    <property type="match status" value="1"/>
</dbReference>
<evidence type="ECO:0000256" key="9">
    <source>
        <dbReference type="SAM" id="MobiDB-lite"/>
    </source>
</evidence>
<name>A0A177WVM6_BATDL</name>
<dbReference type="Gene3D" id="3.90.930.12">
    <property type="entry name" value="Ribosomal protein L6, alpha-beta domain"/>
    <property type="match status" value="1"/>
</dbReference>
<evidence type="ECO:0000256" key="1">
    <source>
        <dbReference type="ARBA" id="ARBA00009356"/>
    </source>
</evidence>
<dbReference type="InterPro" id="IPR020040">
    <property type="entry name" value="Ribosomal_uL6_a/b-dom"/>
</dbReference>
<sequence length="114" mass="12478">MIPVRLGGVGYRAQLDAVTAGKSSPSQNRAPSAPEDGNQLVVRLGYPHPVIFHVNDTVQVSVPAPQRIILQGIDLHAVTAFAANIRKWRKPEPYNQKGVFVGDETIKKKDGKKR</sequence>
<dbReference type="PRINTS" id="PR00059">
    <property type="entry name" value="RIBOSOMALL6"/>
</dbReference>
<evidence type="ECO:0000256" key="6">
    <source>
        <dbReference type="ARBA" id="ARBA00037226"/>
    </source>
</evidence>
<evidence type="ECO:0000259" key="10">
    <source>
        <dbReference type="Pfam" id="PF00347"/>
    </source>
</evidence>
<dbReference type="GO" id="GO:0005762">
    <property type="term" value="C:mitochondrial large ribosomal subunit"/>
    <property type="evidence" value="ECO:0007669"/>
    <property type="project" value="TreeGrafter"/>
</dbReference>
<evidence type="ECO:0000256" key="5">
    <source>
        <dbReference type="ARBA" id="ARBA00023274"/>
    </source>
</evidence>
<proteinExistence type="inferred from homology"/>
<feature type="region of interest" description="Disordered" evidence="9">
    <location>
        <begin position="18"/>
        <end position="37"/>
    </location>
</feature>